<sequence>MDMADNQAPGSIPRALLGSLSVQEVCEFEMFAEATVLAGVAGLGRRVQRLNVMTVPDIARWTKAHELLLTTGYPLPDSPAELIDLFTELNSRGVAAVGVKYGNYGPGLMPEVLTAADDLALPIIDIPEHVAFDDVLSLVLSDITNRQAAALAHAQEIHEALLRIVLDGGCLDDIVRELSAVLGGPGVLCVDFAGQVLASQLRDEHWAVLAEQRLVDADGALATGRLNGPSAESVAGLQAVVAAPVLAGTLRHGFLLAVAGTEPLPPEAEVMVQQSAMVAALDITKRLAVTAVERHFESSAIHDLLTGGERDVDEVLARADAFGWELDGPLFVLVARHDPNHPDGRGELRHEHEIDAWVSAVRGVDRLAAAGGLGRDLVAVCSAADGVDVVAQAVSKAVQWMTRSSFSVGVSAEVPDPRRLPVGYQQARTALDLGQQISGPGAVAAYPKLGVFRLLHAVGDPAELRTFVDEALGGVLECAEQERTSLLRTLEVLLEQNLNVAESARVLHFHYNSMRYRIRKLERLVGSFSSDSQLRLRLAIALQILRMWEQSAPSNARQ</sequence>
<evidence type="ECO:0000259" key="4">
    <source>
        <dbReference type="Pfam" id="PF17853"/>
    </source>
</evidence>
<reference evidence="5 6" key="1">
    <citation type="submission" date="2019-03" db="EMBL/GenBank/DDBJ databases">
        <title>Genomic Encyclopedia of Type Strains, Phase IV (KMG-IV): sequencing the most valuable type-strain genomes for metagenomic binning, comparative biology and taxonomic classification.</title>
        <authorList>
            <person name="Goeker M."/>
        </authorList>
    </citation>
    <scope>NUCLEOTIDE SEQUENCE [LARGE SCALE GENOMIC DNA]</scope>
    <source>
        <strain evidence="5 6">DSM 45765</strain>
    </source>
</reference>
<dbReference type="Pfam" id="PF07905">
    <property type="entry name" value="PucR"/>
    <property type="match status" value="1"/>
</dbReference>
<evidence type="ECO:0000259" key="2">
    <source>
        <dbReference type="Pfam" id="PF07905"/>
    </source>
</evidence>
<dbReference type="Pfam" id="PF17853">
    <property type="entry name" value="GGDEF_2"/>
    <property type="match status" value="1"/>
</dbReference>
<accession>A0A4V2SU69</accession>
<protein>
    <submittedName>
        <fullName evidence="5">Purine catabolism regulator</fullName>
    </submittedName>
</protein>
<name>A0A4V2SU69_9PSEU</name>
<dbReference type="InterPro" id="IPR025736">
    <property type="entry name" value="PucR_C-HTH_dom"/>
</dbReference>
<feature type="domain" description="PucR C-terminal helix-turn-helix" evidence="3">
    <location>
        <begin position="486"/>
        <end position="544"/>
    </location>
</feature>
<dbReference type="InterPro" id="IPR051448">
    <property type="entry name" value="CdaR-like_regulators"/>
</dbReference>
<dbReference type="InterPro" id="IPR042070">
    <property type="entry name" value="PucR_C-HTH_sf"/>
</dbReference>
<evidence type="ECO:0000256" key="1">
    <source>
        <dbReference type="ARBA" id="ARBA00006754"/>
    </source>
</evidence>
<dbReference type="Gene3D" id="1.10.10.2840">
    <property type="entry name" value="PucR C-terminal helix-turn-helix domain"/>
    <property type="match status" value="1"/>
</dbReference>
<evidence type="ECO:0000313" key="6">
    <source>
        <dbReference type="Proteomes" id="UP000294911"/>
    </source>
</evidence>
<dbReference type="InterPro" id="IPR012914">
    <property type="entry name" value="PucR_dom"/>
</dbReference>
<feature type="domain" description="CdaR GGDEF-like" evidence="4">
    <location>
        <begin position="308"/>
        <end position="433"/>
    </location>
</feature>
<dbReference type="EMBL" id="SLXQ01000004">
    <property type="protein sequence ID" value="TCP53486.1"/>
    <property type="molecule type" value="Genomic_DNA"/>
</dbReference>
<organism evidence="5 6">
    <name type="scientific">Tamaricihabitans halophyticus</name>
    <dbReference type="NCBI Taxonomy" id="1262583"/>
    <lineage>
        <taxon>Bacteria</taxon>
        <taxon>Bacillati</taxon>
        <taxon>Actinomycetota</taxon>
        <taxon>Actinomycetes</taxon>
        <taxon>Pseudonocardiales</taxon>
        <taxon>Pseudonocardiaceae</taxon>
        <taxon>Tamaricihabitans</taxon>
    </lineage>
</organism>
<dbReference type="Pfam" id="PF13556">
    <property type="entry name" value="HTH_30"/>
    <property type="match status" value="1"/>
</dbReference>
<comment type="similarity">
    <text evidence="1">Belongs to the CdaR family.</text>
</comment>
<gene>
    <name evidence="5" type="ORF">EV191_10453</name>
</gene>
<feature type="domain" description="Purine catabolism PurC-like" evidence="2">
    <location>
        <begin position="25"/>
        <end position="143"/>
    </location>
</feature>
<dbReference type="PANTHER" id="PTHR33744:SF1">
    <property type="entry name" value="DNA-BINDING TRANSCRIPTIONAL ACTIVATOR ADER"/>
    <property type="match status" value="1"/>
</dbReference>
<proteinExistence type="inferred from homology"/>
<evidence type="ECO:0000259" key="3">
    <source>
        <dbReference type="Pfam" id="PF13556"/>
    </source>
</evidence>
<evidence type="ECO:0000313" key="5">
    <source>
        <dbReference type="EMBL" id="TCP53486.1"/>
    </source>
</evidence>
<comment type="caution">
    <text evidence="5">The sequence shown here is derived from an EMBL/GenBank/DDBJ whole genome shotgun (WGS) entry which is preliminary data.</text>
</comment>
<dbReference type="AlphaFoldDB" id="A0A4V2SU69"/>
<dbReference type="Proteomes" id="UP000294911">
    <property type="component" value="Unassembled WGS sequence"/>
</dbReference>
<dbReference type="InterPro" id="IPR041522">
    <property type="entry name" value="CdaR_GGDEF"/>
</dbReference>
<keyword evidence="6" id="KW-1185">Reference proteome</keyword>
<dbReference type="PANTHER" id="PTHR33744">
    <property type="entry name" value="CARBOHYDRATE DIACID REGULATOR"/>
    <property type="match status" value="1"/>
</dbReference>